<sequence>MFYSQFVLAKRGPLGKIWLAAHMDKVPKTHIMSTNIPESVGNIENPALPMALRVSGNLLLGVVRIFSHQVTFLLTDCNAALVKIKDAFRAPGAVELPQGATTRRYEDITNPDQFDELDLETGLASQEMSFSFGGDDALAGISIPEVPLEGGEVGMAEEHTTELFIGGRAIDEQEGFGASDNFEVFFDTKARRSVCACRGEPIAASLRRSSAPALDDSPHEERRRRSDREDRTDERAAPEVEQFRSADEGDAYPMPALAPEDPAEELVQTNFDEPDEMMFEEAEEAEIDVGATKRSSLAAAMEEEPPLSPQSEEFSPQSEEPEILRGQRKQPEASLHRKGAKRRMVLDEQLELRIDRQLADNSSIVRDAAALASCASRRTAPSDPFSGPPSLPFLPSFVGSMACFQPQAREASLKRPRKAAFQSESFDDPLDEEEREEEPERWRLQEQIESQAHDEVPDSLVFEKEQKPEEDATQFSMLDEPDDMMQMEPEMPVGVDEAVPGFEGTHQLPDVDTSAESVLLTHGGGSGKANRKASSRADPEAWSKRTHNMYVVLGRAFEESDGQALSYDAMIAQTVGPDKRRIVAGCFQELLFLASKGLIDLEQRRPYANIIVSKTDRFETVHAS</sequence>
<evidence type="ECO:0000313" key="8">
    <source>
        <dbReference type="Proteomes" id="UP001515480"/>
    </source>
</evidence>
<dbReference type="InterPro" id="IPR006910">
    <property type="entry name" value="Rad21_Rec8_N"/>
</dbReference>
<dbReference type="Pfam" id="PF04824">
    <property type="entry name" value="Rad21_Rec8"/>
    <property type="match status" value="1"/>
</dbReference>
<dbReference type="AlphaFoldDB" id="A0AB34JTC9"/>
<feature type="compositionally biased region" description="Low complexity" evidence="4">
    <location>
        <begin position="206"/>
        <end position="215"/>
    </location>
</feature>
<evidence type="ECO:0000256" key="4">
    <source>
        <dbReference type="SAM" id="MobiDB-lite"/>
    </source>
</evidence>
<evidence type="ECO:0000259" key="6">
    <source>
        <dbReference type="Pfam" id="PF04825"/>
    </source>
</evidence>
<feature type="region of interest" description="Disordered" evidence="4">
    <location>
        <begin position="520"/>
        <end position="540"/>
    </location>
</feature>
<evidence type="ECO:0000256" key="2">
    <source>
        <dbReference type="ARBA" id="ARBA00009870"/>
    </source>
</evidence>
<dbReference type="Proteomes" id="UP001515480">
    <property type="component" value="Unassembled WGS sequence"/>
</dbReference>
<comment type="subcellular location">
    <subcellularLocation>
        <location evidence="1">Nucleus</location>
    </subcellularLocation>
</comment>
<dbReference type="InterPro" id="IPR006909">
    <property type="entry name" value="Rad21/Rec8_C_eu"/>
</dbReference>
<evidence type="ECO:0000256" key="3">
    <source>
        <dbReference type="ARBA" id="ARBA00023242"/>
    </source>
</evidence>
<dbReference type="GO" id="GO:0005634">
    <property type="term" value="C:nucleus"/>
    <property type="evidence" value="ECO:0007669"/>
    <property type="project" value="UniProtKB-SubCell"/>
</dbReference>
<feature type="region of interest" description="Disordered" evidence="4">
    <location>
        <begin position="295"/>
        <end position="342"/>
    </location>
</feature>
<proteinExistence type="inferred from homology"/>
<dbReference type="GO" id="GO:0003682">
    <property type="term" value="F:chromatin binding"/>
    <property type="evidence" value="ECO:0007669"/>
    <property type="project" value="TreeGrafter"/>
</dbReference>
<gene>
    <name evidence="7" type="ORF">AB1Y20_018983</name>
</gene>
<feature type="compositionally biased region" description="Basic and acidic residues" evidence="4">
    <location>
        <begin position="216"/>
        <end position="247"/>
    </location>
</feature>
<dbReference type="GO" id="GO:0007062">
    <property type="term" value="P:sister chromatid cohesion"/>
    <property type="evidence" value="ECO:0007669"/>
    <property type="project" value="InterPro"/>
</dbReference>
<feature type="compositionally biased region" description="Acidic residues" evidence="4">
    <location>
        <begin position="425"/>
        <end position="437"/>
    </location>
</feature>
<keyword evidence="3" id="KW-0539">Nucleus</keyword>
<dbReference type="SUPFAM" id="SSF46785">
    <property type="entry name" value="Winged helix' DNA-binding domain"/>
    <property type="match status" value="1"/>
</dbReference>
<evidence type="ECO:0000256" key="1">
    <source>
        <dbReference type="ARBA" id="ARBA00004123"/>
    </source>
</evidence>
<reference evidence="7 8" key="1">
    <citation type="journal article" date="2024" name="Science">
        <title>Giant polyketide synthase enzymes in the biosynthesis of giant marine polyether toxins.</title>
        <authorList>
            <person name="Fallon T.R."/>
            <person name="Shende V.V."/>
            <person name="Wierzbicki I.H."/>
            <person name="Pendleton A.L."/>
            <person name="Watervoot N.F."/>
            <person name="Auber R.P."/>
            <person name="Gonzalez D.J."/>
            <person name="Wisecaver J.H."/>
            <person name="Moore B.S."/>
        </authorList>
    </citation>
    <scope>NUCLEOTIDE SEQUENCE [LARGE SCALE GENOMIC DNA]</scope>
    <source>
        <strain evidence="7 8">12B1</strain>
    </source>
</reference>
<dbReference type="Gene3D" id="1.10.10.580">
    <property type="entry name" value="Structural maintenance of chromosome 1. Chain E"/>
    <property type="match status" value="1"/>
</dbReference>
<feature type="domain" description="Rad21/Rec8-like protein C-terminal eukaryotic" evidence="5">
    <location>
        <begin position="579"/>
        <end position="615"/>
    </location>
</feature>
<organism evidence="7 8">
    <name type="scientific">Prymnesium parvum</name>
    <name type="common">Toxic golden alga</name>
    <dbReference type="NCBI Taxonomy" id="97485"/>
    <lineage>
        <taxon>Eukaryota</taxon>
        <taxon>Haptista</taxon>
        <taxon>Haptophyta</taxon>
        <taxon>Prymnesiophyceae</taxon>
        <taxon>Prymnesiales</taxon>
        <taxon>Prymnesiaceae</taxon>
        <taxon>Prymnesium</taxon>
    </lineage>
</organism>
<dbReference type="InterPro" id="IPR036390">
    <property type="entry name" value="WH_DNA-bd_sf"/>
</dbReference>
<feature type="domain" description="Rad21/Rec8-like protein N-terminal" evidence="6">
    <location>
        <begin position="1"/>
        <end position="101"/>
    </location>
</feature>
<evidence type="ECO:0000313" key="7">
    <source>
        <dbReference type="EMBL" id="KAL1524072.1"/>
    </source>
</evidence>
<dbReference type="InterPro" id="IPR039781">
    <property type="entry name" value="Rad21/Rec8-like"/>
</dbReference>
<evidence type="ECO:0000259" key="5">
    <source>
        <dbReference type="Pfam" id="PF04824"/>
    </source>
</evidence>
<feature type="region of interest" description="Disordered" evidence="4">
    <location>
        <begin position="206"/>
        <end position="261"/>
    </location>
</feature>
<dbReference type="EMBL" id="JBGBPQ010000005">
    <property type="protein sequence ID" value="KAL1524072.1"/>
    <property type="molecule type" value="Genomic_DNA"/>
</dbReference>
<name>A0AB34JTC9_PRYPA</name>
<dbReference type="PANTHER" id="PTHR12585:SF69">
    <property type="entry name" value="FI11703P"/>
    <property type="match status" value="1"/>
</dbReference>
<dbReference type="InterPro" id="IPR023093">
    <property type="entry name" value="ScpA-like_C"/>
</dbReference>
<feature type="region of interest" description="Disordered" evidence="4">
    <location>
        <begin position="408"/>
        <end position="455"/>
    </location>
</feature>
<dbReference type="Pfam" id="PF04825">
    <property type="entry name" value="Rad21_Rec8_N"/>
    <property type="match status" value="1"/>
</dbReference>
<comment type="similarity">
    <text evidence="2">Belongs to the rad21 family.</text>
</comment>
<feature type="region of interest" description="Disordered" evidence="4">
    <location>
        <begin position="373"/>
        <end position="392"/>
    </location>
</feature>
<dbReference type="GO" id="GO:0008278">
    <property type="term" value="C:cohesin complex"/>
    <property type="evidence" value="ECO:0007669"/>
    <property type="project" value="InterPro"/>
</dbReference>
<feature type="compositionally biased region" description="Basic and acidic residues" evidence="4">
    <location>
        <begin position="322"/>
        <end position="335"/>
    </location>
</feature>
<feature type="compositionally biased region" description="Low complexity" evidence="4">
    <location>
        <begin position="309"/>
        <end position="318"/>
    </location>
</feature>
<dbReference type="GO" id="GO:1990414">
    <property type="term" value="P:replication-born double-strand break repair via sister chromatid exchange"/>
    <property type="evidence" value="ECO:0007669"/>
    <property type="project" value="TreeGrafter"/>
</dbReference>
<protein>
    <submittedName>
        <fullName evidence="7">Uncharacterized protein</fullName>
    </submittedName>
</protein>
<keyword evidence="8" id="KW-1185">Reference proteome</keyword>
<accession>A0AB34JTC9</accession>
<feature type="compositionally biased region" description="Basic and acidic residues" evidence="4">
    <location>
        <begin position="438"/>
        <end position="455"/>
    </location>
</feature>
<dbReference type="PANTHER" id="PTHR12585">
    <property type="entry name" value="SCC1 / RAD21 FAMILY MEMBER"/>
    <property type="match status" value="1"/>
</dbReference>
<comment type="caution">
    <text evidence="7">The sequence shown here is derived from an EMBL/GenBank/DDBJ whole genome shotgun (WGS) entry which is preliminary data.</text>
</comment>